<dbReference type="Gene3D" id="2.60.120.260">
    <property type="entry name" value="Galactose-binding domain-like"/>
    <property type="match status" value="1"/>
</dbReference>
<feature type="non-terminal residue" evidence="7">
    <location>
        <position position="806"/>
    </location>
</feature>
<feature type="region of interest" description="Disordered" evidence="5">
    <location>
        <begin position="273"/>
        <end position="307"/>
    </location>
</feature>
<dbReference type="EMBL" id="LGRX02002621">
    <property type="protein sequence ID" value="KAK3283854.1"/>
    <property type="molecule type" value="Genomic_DNA"/>
</dbReference>
<comment type="caution">
    <text evidence="7">The sequence shown here is derived from an EMBL/GenBank/DDBJ whole genome shotgun (WGS) entry which is preliminary data.</text>
</comment>
<evidence type="ECO:0000256" key="1">
    <source>
        <dbReference type="ARBA" id="ARBA00004323"/>
    </source>
</evidence>
<evidence type="ECO:0000256" key="3">
    <source>
        <dbReference type="ARBA" id="ARBA00023034"/>
    </source>
</evidence>
<feature type="disulfide bond" evidence="4">
    <location>
        <begin position="470"/>
        <end position="480"/>
    </location>
</feature>
<keyword evidence="4" id="KW-1015">Disulfide bond</keyword>
<dbReference type="AlphaFoldDB" id="A0AAE0GSZ5"/>
<feature type="region of interest" description="Disordered" evidence="5">
    <location>
        <begin position="91"/>
        <end position="180"/>
    </location>
</feature>
<keyword evidence="4" id="KW-0245">EGF-like domain</keyword>
<dbReference type="PANTHER" id="PTHR11062">
    <property type="entry name" value="EXOSTOSIN HEPARAN SULFATE GLYCOSYLTRANSFERASE -RELATED"/>
    <property type="match status" value="1"/>
</dbReference>
<feature type="domain" description="EGF-like" evidence="6">
    <location>
        <begin position="466"/>
        <end position="498"/>
    </location>
</feature>
<comment type="similarity">
    <text evidence="2">Belongs to the glycosyltransferase 47 family.</text>
</comment>
<keyword evidence="3" id="KW-0333">Golgi apparatus</keyword>
<dbReference type="PROSITE" id="PS50026">
    <property type="entry name" value="EGF_3"/>
    <property type="match status" value="2"/>
</dbReference>
<comment type="caution">
    <text evidence="4">Lacks conserved residue(s) required for the propagation of feature annotation.</text>
</comment>
<proteinExistence type="inferred from homology"/>
<dbReference type="Proteomes" id="UP001190700">
    <property type="component" value="Unassembled WGS sequence"/>
</dbReference>
<sequence length="806" mass="87882">MASEVSKLVETQLKEMDTTERSSLATTSNSSFAGVKSWAFKLLLLTAVAASVVYYFTSSQWAGTTEASAANLETVASDGLTDFTDKHVYQDVSASSSPEMAPQASDPELGLIRGETPSEVLTPLPGLNPSSPESLRDPAPDPTPLATPKDSTPPLSGEVSEEDSVKAAPPSPAEDAPQDPAVAKRMEERNVNKFIDEVKSHRVNVSGDPQTVAEGIINNYIGQLDETMKISGHRREGVLKVGATEAPTVSATEVPDGASAPRLEHWWERKDDLAASPRDSMDTKPPTPGTLPPSMPQTSPPTGSPTPPFTVRNVKPDATWLHKRAETPYLTRTHCPGNCTAYGTCNEELSRCDCPVNRTGADCSEVAMPECELIPGYENPCSSDVPLPCTCLKACYNAWGGESAVPGNKRTCYDYNPLKAPRTVTDLDEMYHSPQVKSLVSGTPETQKWNMAPILNTSNEALKALPLSQCPQHCSLHGWCHQNRRCTCFAGWEGVACDKWNSRPCLSDCSGKGVCHNGFCQCQEGFWGTDCSISWGPDNKTPVLWGRNDTTKASRRPFIYIYELPPQFDTWYNGYRSADRQVGTFMHERLLNSEYRTPNPATADLFFVPFAVRKVAHFQNAQWKFKGAWNYIQATWPYLERNQGRDHLQVLTGDYGPADHFGYGVGKTGLPPPMTNVILLEHNGNMKRGMFRKGHDVNLPPIQGAGTGFDHHFSPLFGGGSAGGAPGSGNRSTLLFFAGGIQKKMGGALNVRTAVWKLHQHTPGFSILDTKVRDYKQRMAESVFCLAPPGTGGDGWGRRMTLGALY</sequence>
<accession>A0AAE0GSZ5</accession>
<gene>
    <name evidence="7" type="ORF">CYMTET_8466</name>
</gene>
<evidence type="ECO:0000259" key="6">
    <source>
        <dbReference type="PROSITE" id="PS50026"/>
    </source>
</evidence>
<protein>
    <recommendedName>
        <fullName evidence="6">EGF-like domain-containing protein</fullName>
    </recommendedName>
</protein>
<dbReference type="GO" id="GO:0016757">
    <property type="term" value="F:glycosyltransferase activity"/>
    <property type="evidence" value="ECO:0007669"/>
    <property type="project" value="InterPro"/>
</dbReference>
<dbReference type="PANTHER" id="PTHR11062:SF376">
    <property type="entry name" value="EXOSTOSIN FAMILY PROTEIN"/>
    <property type="match status" value="1"/>
</dbReference>
<feature type="disulfide bond" evidence="4">
    <location>
        <begin position="354"/>
        <end position="363"/>
    </location>
</feature>
<feature type="disulfide bond" evidence="4">
    <location>
        <begin position="488"/>
        <end position="497"/>
    </location>
</feature>
<evidence type="ECO:0000256" key="2">
    <source>
        <dbReference type="ARBA" id="ARBA00010271"/>
    </source>
</evidence>
<dbReference type="PROSITE" id="PS01186">
    <property type="entry name" value="EGF_2"/>
    <property type="match status" value="2"/>
</dbReference>
<reference evidence="7 8" key="1">
    <citation type="journal article" date="2015" name="Genome Biol. Evol.">
        <title>Comparative Genomics of a Bacterivorous Green Alga Reveals Evolutionary Causalities and Consequences of Phago-Mixotrophic Mode of Nutrition.</title>
        <authorList>
            <person name="Burns J.A."/>
            <person name="Paasch A."/>
            <person name="Narechania A."/>
            <person name="Kim E."/>
        </authorList>
    </citation>
    <scope>NUCLEOTIDE SEQUENCE [LARGE SCALE GENOMIC DNA]</scope>
    <source>
        <strain evidence="7 8">PLY_AMNH</strain>
    </source>
</reference>
<dbReference type="SMART" id="SM00181">
    <property type="entry name" value="EGF"/>
    <property type="match status" value="3"/>
</dbReference>
<evidence type="ECO:0000313" key="8">
    <source>
        <dbReference type="Proteomes" id="UP001190700"/>
    </source>
</evidence>
<comment type="subcellular location">
    <subcellularLocation>
        <location evidence="1">Golgi apparatus membrane</location>
        <topology evidence="1">Single-pass type II membrane protein</topology>
    </subcellularLocation>
</comment>
<dbReference type="Pfam" id="PF03016">
    <property type="entry name" value="Exostosin_GT47"/>
    <property type="match status" value="1"/>
</dbReference>
<dbReference type="PROSITE" id="PS00022">
    <property type="entry name" value="EGF_1"/>
    <property type="match status" value="3"/>
</dbReference>
<organism evidence="7 8">
    <name type="scientific">Cymbomonas tetramitiformis</name>
    <dbReference type="NCBI Taxonomy" id="36881"/>
    <lineage>
        <taxon>Eukaryota</taxon>
        <taxon>Viridiplantae</taxon>
        <taxon>Chlorophyta</taxon>
        <taxon>Pyramimonadophyceae</taxon>
        <taxon>Pyramimonadales</taxon>
        <taxon>Pyramimonadaceae</taxon>
        <taxon>Cymbomonas</taxon>
    </lineage>
</organism>
<dbReference type="InterPro" id="IPR040911">
    <property type="entry name" value="Exostosin_GT47"/>
</dbReference>
<dbReference type="Gene3D" id="2.10.25.10">
    <property type="entry name" value="Laminin"/>
    <property type="match status" value="1"/>
</dbReference>
<feature type="domain" description="EGF-like" evidence="6">
    <location>
        <begin position="331"/>
        <end position="364"/>
    </location>
</feature>
<dbReference type="InterPro" id="IPR000742">
    <property type="entry name" value="EGF"/>
</dbReference>
<dbReference type="GO" id="GO:0000139">
    <property type="term" value="C:Golgi membrane"/>
    <property type="evidence" value="ECO:0007669"/>
    <property type="project" value="UniProtKB-SubCell"/>
</dbReference>
<evidence type="ECO:0000256" key="4">
    <source>
        <dbReference type="PROSITE-ProRule" id="PRU00076"/>
    </source>
</evidence>
<keyword evidence="8" id="KW-1185">Reference proteome</keyword>
<name>A0AAE0GSZ5_9CHLO</name>
<feature type="disulfide bond" evidence="4">
    <location>
        <begin position="335"/>
        <end position="345"/>
    </location>
</feature>
<dbReference type="InterPro" id="IPR004263">
    <property type="entry name" value="Exostosin"/>
</dbReference>
<evidence type="ECO:0000256" key="5">
    <source>
        <dbReference type="SAM" id="MobiDB-lite"/>
    </source>
</evidence>
<evidence type="ECO:0000313" key="7">
    <source>
        <dbReference type="EMBL" id="KAK3283854.1"/>
    </source>
</evidence>
<feature type="compositionally biased region" description="Pro residues" evidence="5">
    <location>
        <begin position="285"/>
        <end position="307"/>
    </location>
</feature>